<dbReference type="InterPro" id="IPR025322">
    <property type="entry name" value="PADRE_dom"/>
</dbReference>
<organism evidence="2 3">
    <name type="scientific">Nelumbo nucifera</name>
    <name type="common">Sacred lotus</name>
    <dbReference type="NCBI Taxonomy" id="4432"/>
    <lineage>
        <taxon>Eukaryota</taxon>
        <taxon>Viridiplantae</taxon>
        <taxon>Streptophyta</taxon>
        <taxon>Embryophyta</taxon>
        <taxon>Tracheophyta</taxon>
        <taxon>Spermatophyta</taxon>
        <taxon>Magnoliopsida</taxon>
        <taxon>Proteales</taxon>
        <taxon>Nelumbonaceae</taxon>
        <taxon>Nelumbo</taxon>
    </lineage>
</organism>
<feature type="region of interest" description="Disordered" evidence="1">
    <location>
        <begin position="104"/>
        <end position="181"/>
    </location>
</feature>
<name>A0A1U8B7S5_NELNU</name>
<dbReference type="OrthoDB" id="747498at2759"/>
<reference evidence="3" key="1">
    <citation type="submission" date="2025-08" db="UniProtKB">
        <authorList>
            <consortium name="RefSeq"/>
        </authorList>
    </citation>
    <scope>IDENTIFICATION</scope>
</reference>
<evidence type="ECO:0000256" key="1">
    <source>
        <dbReference type="SAM" id="MobiDB-lite"/>
    </source>
</evidence>
<dbReference type="FunCoup" id="A0A1U8B7S5">
    <property type="interactions" value="1433"/>
</dbReference>
<feature type="compositionally biased region" description="Polar residues" evidence="1">
    <location>
        <begin position="104"/>
        <end position="120"/>
    </location>
</feature>
<accession>A0A1U8B7S5</accession>
<dbReference type="PANTHER" id="PTHR33413:SF4">
    <property type="entry name" value="D-RIBOSE-BINDING PERIPLASMIC PROTEIN"/>
    <property type="match status" value="1"/>
</dbReference>
<dbReference type="STRING" id="4432.A0A1U8B7S5"/>
<dbReference type="Pfam" id="PF14009">
    <property type="entry name" value="PADRE"/>
    <property type="match status" value="1"/>
</dbReference>
<dbReference type="eggNOG" id="ENOG502RXVQ">
    <property type="taxonomic scope" value="Eukaryota"/>
</dbReference>
<dbReference type="AlphaFoldDB" id="A0A1U8B7S5"/>
<dbReference type="GeneID" id="104607932"/>
<proteinExistence type="predicted"/>
<dbReference type="PANTHER" id="PTHR33413">
    <property type="entry name" value="EXPRESSED PROTEIN"/>
    <property type="match status" value="1"/>
</dbReference>
<dbReference type="Proteomes" id="UP000189703">
    <property type="component" value="Unplaced"/>
</dbReference>
<dbReference type="OMA" id="NDKARRC"/>
<evidence type="ECO:0000313" key="2">
    <source>
        <dbReference type="Proteomes" id="UP000189703"/>
    </source>
</evidence>
<feature type="compositionally biased region" description="Low complexity" evidence="1">
    <location>
        <begin position="150"/>
        <end position="166"/>
    </location>
</feature>
<protein>
    <submittedName>
        <fullName evidence="3">Uncharacterized protein LOC104607932</fullName>
    </submittedName>
</protein>
<keyword evidence="2" id="KW-1185">Reference proteome</keyword>
<gene>
    <name evidence="3" type="primary">LOC104607932</name>
</gene>
<dbReference type="KEGG" id="nnu:104607932"/>
<evidence type="ECO:0000313" key="3">
    <source>
        <dbReference type="RefSeq" id="XP_010272023.1"/>
    </source>
</evidence>
<dbReference type="RefSeq" id="XP_010272023.1">
    <property type="nucleotide sequence ID" value="XM_010273721.2"/>
</dbReference>
<sequence length="181" mass="20190">MGNCQAIDAATLVIQHPGGRVERLYWPVTASEVMRMNPGHYVALIVTLCLPEKEEKRDDAVRITRVKVLRPTDTLVLGQAYRLITSEEVMKGLWAKRYANMKKSQTESVQRQPRTTNSNLHGLGSEIRERKSDLQNSSQAARHERHRPRTGTASTPSTSTSASAKSRPWRPSLQSIAEAGS</sequence>